<evidence type="ECO:0000259" key="4">
    <source>
        <dbReference type="PROSITE" id="PS50887"/>
    </source>
</evidence>
<dbReference type="InterPro" id="IPR029787">
    <property type="entry name" value="Nucleotide_cyclase"/>
</dbReference>
<dbReference type="InterPro" id="IPR000160">
    <property type="entry name" value="GGDEF_dom"/>
</dbReference>
<dbReference type="Gene3D" id="3.20.20.450">
    <property type="entry name" value="EAL domain"/>
    <property type="match status" value="1"/>
</dbReference>
<dbReference type="Pfam" id="PF13426">
    <property type="entry name" value="PAS_9"/>
    <property type="match status" value="1"/>
</dbReference>
<dbReference type="InterPro" id="IPR052155">
    <property type="entry name" value="Biofilm_reg_signaling"/>
</dbReference>
<dbReference type="InterPro" id="IPR035919">
    <property type="entry name" value="EAL_sf"/>
</dbReference>
<feature type="transmembrane region" description="Helical" evidence="1">
    <location>
        <begin position="40"/>
        <end position="61"/>
    </location>
</feature>
<dbReference type="SMART" id="SM00052">
    <property type="entry name" value="EAL"/>
    <property type="match status" value="1"/>
</dbReference>
<evidence type="ECO:0000259" key="2">
    <source>
        <dbReference type="PROSITE" id="PS50112"/>
    </source>
</evidence>
<dbReference type="InterPro" id="IPR035965">
    <property type="entry name" value="PAS-like_dom_sf"/>
</dbReference>
<dbReference type="PANTHER" id="PTHR44757:SF2">
    <property type="entry name" value="BIOFILM ARCHITECTURE MAINTENANCE PROTEIN MBAA"/>
    <property type="match status" value="1"/>
</dbReference>
<keyword evidence="6" id="KW-1185">Reference proteome</keyword>
<dbReference type="FunFam" id="3.20.20.450:FF:000001">
    <property type="entry name" value="Cyclic di-GMP phosphodiesterase yahA"/>
    <property type="match status" value="1"/>
</dbReference>
<dbReference type="SUPFAM" id="SSF141868">
    <property type="entry name" value="EAL domain-like"/>
    <property type="match status" value="1"/>
</dbReference>
<dbReference type="NCBIfam" id="TIGR00254">
    <property type="entry name" value="GGDEF"/>
    <property type="match status" value="1"/>
</dbReference>
<feature type="transmembrane region" description="Helical" evidence="1">
    <location>
        <begin position="67"/>
        <end position="85"/>
    </location>
</feature>
<evidence type="ECO:0000313" key="6">
    <source>
        <dbReference type="Proteomes" id="UP001305702"/>
    </source>
</evidence>
<feature type="domain" description="GGDEF" evidence="4">
    <location>
        <begin position="396"/>
        <end position="529"/>
    </location>
</feature>
<dbReference type="CDD" id="cd01949">
    <property type="entry name" value="GGDEF"/>
    <property type="match status" value="1"/>
</dbReference>
<proteinExistence type="predicted"/>
<dbReference type="SUPFAM" id="SSF55785">
    <property type="entry name" value="PYP-like sensor domain (PAS domain)"/>
    <property type="match status" value="1"/>
</dbReference>
<dbReference type="CDD" id="cd00130">
    <property type="entry name" value="PAS"/>
    <property type="match status" value="1"/>
</dbReference>
<sequence>MNWNFFITAYFNSVFGALIAPMYVRYLHKTGKLDDRFHNLLLLFFLTFSFWSYHFLFALGVNSSLPPWKHLFLILLAVTEAYGTKKYIRRLFTIQTFHTGLFLRKGSLAAVYFVAFEILYHLLIFDRESQLSLNLSAFVLTISLSLGISFSALRLLILLSRESSEPRYRNWLYAGAFFIGVALTINPLLITISMIDPQAADLPLNFNFSLIPFSLQAACWVALLLVPDTYGEKVRLREIEKREETERYYHSLFRHNPDGVLALNREGLILQANTSSAGMSGYEEAELVGQSLSALLPGVCLTLPEDVHAATLLQDDTYETWLRKKSGTAFSVRVTTIPIIMDNKVAGVYAVVKDIEDAKAYQNRIHHLAYHDELTGLPNRRYFMNELAARAAEALTGFAVIYVDLDRFKKVNDLFGHSFGDQLITDAASKLRQLLPKSSILARLGGDEFVILADGTADKMLLQPLLRKIVGLFGQPLLVMGQEVILSASLGVAFFPKDGTEPDELMKKADLAMYESKRNGAQHFHFYENTMKAADLADILLENDLRRALERGEIEAYYQPKVDHSTSAVIGGEALLRWRHPRLGLVSPARFIPVAEETGVIVELERWIMEEACRQNKRWQEEGLPAIPISVNLSPSHLSQSTIITTVTEALGKSGLEARYLELEVTESMMMHNEERSILRLHQFKLLGLSISMDDFGTGYSSLSYLTKLPIDILKIDQSFVRQLETGSRAIVETIISMARLLSLQVIAEGVETLEQAELLASLGCVQVQGYCYSPPVPAAEFRQLLEQQAVPPSAGFQSSCL</sequence>
<dbReference type="PANTHER" id="PTHR44757">
    <property type="entry name" value="DIGUANYLATE CYCLASE DGCP"/>
    <property type="match status" value="1"/>
</dbReference>
<feature type="transmembrane region" description="Helical" evidence="1">
    <location>
        <begin position="6"/>
        <end position="28"/>
    </location>
</feature>
<dbReference type="Pfam" id="PF00990">
    <property type="entry name" value="GGDEF"/>
    <property type="match status" value="1"/>
</dbReference>
<feature type="transmembrane region" description="Helical" evidence="1">
    <location>
        <begin position="106"/>
        <end position="125"/>
    </location>
</feature>
<protein>
    <submittedName>
        <fullName evidence="5">EAL domain-containing protein</fullName>
    </submittedName>
</protein>
<dbReference type="Gene3D" id="3.30.70.270">
    <property type="match status" value="1"/>
</dbReference>
<dbReference type="PROSITE" id="PS50887">
    <property type="entry name" value="GGDEF"/>
    <property type="match status" value="1"/>
</dbReference>
<dbReference type="InterPro" id="IPR001633">
    <property type="entry name" value="EAL_dom"/>
</dbReference>
<dbReference type="PROSITE" id="PS50112">
    <property type="entry name" value="PAS"/>
    <property type="match status" value="1"/>
</dbReference>
<keyword evidence="1" id="KW-1133">Transmembrane helix</keyword>
<dbReference type="EMBL" id="CP130318">
    <property type="protein sequence ID" value="WNQ12871.1"/>
    <property type="molecule type" value="Genomic_DNA"/>
</dbReference>
<dbReference type="SMART" id="SM00091">
    <property type="entry name" value="PAS"/>
    <property type="match status" value="1"/>
</dbReference>
<evidence type="ECO:0000259" key="3">
    <source>
        <dbReference type="PROSITE" id="PS50883"/>
    </source>
</evidence>
<keyword evidence="1" id="KW-0472">Membrane</keyword>
<dbReference type="Gene3D" id="3.30.450.20">
    <property type="entry name" value="PAS domain"/>
    <property type="match status" value="1"/>
</dbReference>
<organism evidence="5 6">
    <name type="scientific">Paenibacillus aurantius</name>
    <dbReference type="NCBI Taxonomy" id="2918900"/>
    <lineage>
        <taxon>Bacteria</taxon>
        <taxon>Bacillati</taxon>
        <taxon>Bacillota</taxon>
        <taxon>Bacilli</taxon>
        <taxon>Bacillales</taxon>
        <taxon>Paenibacillaceae</taxon>
        <taxon>Paenibacillus</taxon>
    </lineage>
</organism>
<dbReference type="RefSeq" id="WP_315606650.1">
    <property type="nucleotide sequence ID" value="NZ_CP130318.1"/>
</dbReference>
<dbReference type="SMART" id="SM00267">
    <property type="entry name" value="GGDEF"/>
    <property type="match status" value="1"/>
</dbReference>
<feature type="transmembrane region" description="Helical" evidence="1">
    <location>
        <begin position="171"/>
        <end position="194"/>
    </location>
</feature>
<feature type="domain" description="PAS" evidence="2">
    <location>
        <begin position="245"/>
        <end position="292"/>
    </location>
</feature>
<dbReference type="PROSITE" id="PS50883">
    <property type="entry name" value="EAL"/>
    <property type="match status" value="1"/>
</dbReference>
<dbReference type="NCBIfam" id="TIGR00229">
    <property type="entry name" value="sensory_box"/>
    <property type="match status" value="1"/>
</dbReference>
<dbReference type="Proteomes" id="UP001305702">
    <property type="component" value="Chromosome"/>
</dbReference>
<evidence type="ECO:0000313" key="5">
    <source>
        <dbReference type="EMBL" id="WNQ12871.1"/>
    </source>
</evidence>
<name>A0AA96LIY4_9BACL</name>
<reference evidence="5 6" key="1">
    <citation type="submission" date="2022-02" db="EMBL/GenBank/DDBJ databases">
        <title>Paenibacillus sp. MBLB1776 Whole Genome Shotgun Sequencing.</title>
        <authorList>
            <person name="Hwang C.Y."/>
            <person name="Cho E.-S."/>
            <person name="Seo M.-J."/>
        </authorList>
    </citation>
    <scope>NUCLEOTIDE SEQUENCE [LARGE SCALE GENOMIC DNA]</scope>
    <source>
        <strain evidence="5 6">MBLB1776</strain>
    </source>
</reference>
<feature type="transmembrane region" description="Helical" evidence="1">
    <location>
        <begin position="137"/>
        <end position="159"/>
    </location>
</feature>
<dbReference type="InterPro" id="IPR000014">
    <property type="entry name" value="PAS"/>
</dbReference>
<dbReference type="KEGG" id="paun:MJA45_07525"/>
<dbReference type="SUPFAM" id="SSF55073">
    <property type="entry name" value="Nucleotide cyclase"/>
    <property type="match status" value="1"/>
</dbReference>
<dbReference type="InterPro" id="IPR043128">
    <property type="entry name" value="Rev_trsase/Diguanyl_cyclase"/>
</dbReference>
<accession>A0AA96LIY4</accession>
<keyword evidence="1" id="KW-0812">Transmembrane</keyword>
<evidence type="ECO:0000256" key="1">
    <source>
        <dbReference type="SAM" id="Phobius"/>
    </source>
</evidence>
<dbReference type="AlphaFoldDB" id="A0AA96LIY4"/>
<feature type="domain" description="EAL" evidence="3">
    <location>
        <begin position="538"/>
        <end position="790"/>
    </location>
</feature>
<dbReference type="Pfam" id="PF00563">
    <property type="entry name" value="EAL"/>
    <property type="match status" value="1"/>
</dbReference>
<gene>
    <name evidence="5" type="ORF">MJA45_07525</name>
</gene>
<dbReference type="CDD" id="cd01948">
    <property type="entry name" value="EAL"/>
    <property type="match status" value="1"/>
</dbReference>